<organism evidence="1 2">
    <name type="scientific">Gandjariella thermophila</name>
    <dbReference type="NCBI Taxonomy" id="1931992"/>
    <lineage>
        <taxon>Bacteria</taxon>
        <taxon>Bacillati</taxon>
        <taxon>Actinomycetota</taxon>
        <taxon>Actinomycetes</taxon>
        <taxon>Pseudonocardiales</taxon>
        <taxon>Pseudonocardiaceae</taxon>
        <taxon>Gandjariella</taxon>
    </lineage>
</organism>
<comment type="caution">
    <text evidence="1">The sequence shown here is derived from an EMBL/GenBank/DDBJ whole genome shotgun (WGS) entry which is preliminary data.</text>
</comment>
<gene>
    <name evidence="1" type="ORF">GTS_55560</name>
</gene>
<dbReference type="AlphaFoldDB" id="A0A4D4JJ44"/>
<dbReference type="EMBL" id="BJFL01000067">
    <property type="protein sequence ID" value="GDY33923.1"/>
    <property type="molecule type" value="Genomic_DNA"/>
</dbReference>
<name>A0A4D4JJ44_9PSEU</name>
<proteinExistence type="predicted"/>
<reference evidence="2" key="1">
    <citation type="submission" date="2019-04" db="EMBL/GenBank/DDBJ databases">
        <title>Draft genome sequence of Pseudonocardiaceae bacterium SL3-2-4.</title>
        <authorList>
            <person name="Ningsih F."/>
            <person name="Yokota A."/>
            <person name="Sakai Y."/>
            <person name="Nanatani K."/>
            <person name="Yabe S."/>
            <person name="Oetari A."/>
            <person name="Sjamsuridzal W."/>
        </authorList>
    </citation>
    <scope>NUCLEOTIDE SEQUENCE [LARGE SCALE GENOMIC DNA]</scope>
    <source>
        <strain evidence="2">SL3-2-4</strain>
    </source>
</reference>
<accession>A0A4D4JJ44</accession>
<dbReference type="Proteomes" id="UP000298860">
    <property type="component" value="Unassembled WGS sequence"/>
</dbReference>
<evidence type="ECO:0000313" key="1">
    <source>
        <dbReference type="EMBL" id="GDY33923.1"/>
    </source>
</evidence>
<evidence type="ECO:0000313" key="2">
    <source>
        <dbReference type="Proteomes" id="UP000298860"/>
    </source>
</evidence>
<sequence length="369" mass="40059">MATETAELDSGRLTRAQLSVAVATLIAMTNVQVTEGAQRVHLDPYCSLVPRLVGIADTNALLSSVENDCRKGFRSRLRRMTAFGTAVLYAPDHVYGEMYRRLPKVAKSSPVPLAVLRAHFEQYYLPILRFVTVAEADVSDDQVLAITDLDDLPTGRLAKLIGPCVVFSDDKHLRKPGFAPQDWRVVAGLAADLAEGVSKQNVAGALAVSPGWALTALVRFVGRRFGVSPGLLGGLVAVGATLLLTDSQRRTRLGRSFEQYGIPVLEAVFTAIEEARLQEEASIVALQEVLLAAPSEPSVKQQVAIVLARQTEPLLASEVQALIRDYFPAATVPTVAEVRAVLRGHPEFVQYRQYRWQFGRCAVPSSAAS</sequence>
<protein>
    <submittedName>
        <fullName evidence="1">Uncharacterized protein</fullName>
    </submittedName>
</protein>
<keyword evidence="2" id="KW-1185">Reference proteome</keyword>